<gene>
    <name evidence="3" type="ORF">EK21DRAFT_20385</name>
</gene>
<evidence type="ECO:0000259" key="2">
    <source>
        <dbReference type="PROSITE" id="PS50157"/>
    </source>
</evidence>
<accession>A0A9P4H705</accession>
<dbReference type="Gene3D" id="3.30.160.60">
    <property type="entry name" value="Classic Zinc Finger"/>
    <property type="match status" value="1"/>
</dbReference>
<evidence type="ECO:0000313" key="3">
    <source>
        <dbReference type="EMBL" id="KAF2029288.1"/>
    </source>
</evidence>
<dbReference type="EMBL" id="ML978202">
    <property type="protein sequence ID" value="KAF2029288.1"/>
    <property type="molecule type" value="Genomic_DNA"/>
</dbReference>
<keyword evidence="4" id="KW-1185">Reference proteome</keyword>
<protein>
    <recommendedName>
        <fullName evidence="2">C2H2-type domain-containing protein</fullName>
    </recommendedName>
</protein>
<dbReference type="PROSITE" id="PS50157">
    <property type="entry name" value="ZINC_FINGER_C2H2_2"/>
    <property type="match status" value="1"/>
</dbReference>
<keyword evidence="1" id="KW-0863">Zinc-finger</keyword>
<keyword evidence="1" id="KW-0862">Zinc</keyword>
<reference evidence="3" key="1">
    <citation type="journal article" date="2020" name="Stud. Mycol.">
        <title>101 Dothideomycetes genomes: a test case for predicting lifestyles and emergence of pathogens.</title>
        <authorList>
            <person name="Haridas S."/>
            <person name="Albert R."/>
            <person name="Binder M."/>
            <person name="Bloem J."/>
            <person name="Labutti K."/>
            <person name="Salamov A."/>
            <person name="Andreopoulos B."/>
            <person name="Baker S."/>
            <person name="Barry K."/>
            <person name="Bills G."/>
            <person name="Bluhm B."/>
            <person name="Cannon C."/>
            <person name="Castanera R."/>
            <person name="Culley D."/>
            <person name="Daum C."/>
            <person name="Ezra D."/>
            <person name="Gonzalez J."/>
            <person name="Henrissat B."/>
            <person name="Kuo A."/>
            <person name="Liang C."/>
            <person name="Lipzen A."/>
            <person name="Lutzoni F."/>
            <person name="Magnuson J."/>
            <person name="Mondo S."/>
            <person name="Nolan M."/>
            <person name="Ohm R."/>
            <person name="Pangilinan J."/>
            <person name="Park H.-J."/>
            <person name="Ramirez L."/>
            <person name="Alfaro M."/>
            <person name="Sun H."/>
            <person name="Tritt A."/>
            <person name="Yoshinaga Y."/>
            <person name="Zwiers L.-H."/>
            <person name="Turgeon B."/>
            <person name="Goodwin S."/>
            <person name="Spatafora J."/>
            <person name="Crous P."/>
            <person name="Grigoriev I."/>
        </authorList>
    </citation>
    <scope>NUCLEOTIDE SEQUENCE</scope>
    <source>
        <strain evidence="3">CBS 110217</strain>
    </source>
</reference>
<feature type="non-terminal residue" evidence="3">
    <location>
        <position position="1"/>
    </location>
</feature>
<evidence type="ECO:0000313" key="4">
    <source>
        <dbReference type="Proteomes" id="UP000799777"/>
    </source>
</evidence>
<comment type="caution">
    <text evidence="3">The sequence shown here is derived from an EMBL/GenBank/DDBJ whole genome shotgun (WGS) entry which is preliminary data.</text>
</comment>
<dbReference type="GO" id="GO:0008270">
    <property type="term" value="F:zinc ion binding"/>
    <property type="evidence" value="ECO:0007669"/>
    <property type="project" value="UniProtKB-KW"/>
</dbReference>
<keyword evidence="1" id="KW-0479">Metal-binding</keyword>
<dbReference type="InterPro" id="IPR013087">
    <property type="entry name" value="Znf_C2H2_type"/>
</dbReference>
<sequence length="67" mass="8244">KFKCLQQGCGHKLFSRQAELRRHYDTIHSYRKPEFWCIATRCPRARVNRRLPFPRKGKLRDHVRKKH</sequence>
<feature type="non-terminal residue" evidence="3">
    <location>
        <position position="67"/>
    </location>
</feature>
<name>A0A9P4H705_9PLEO</name>
<evidence type="ECO:0000256" key="1">
    <source>
        <dbReference type="PROSITE-ProRule" id="PRU00042"/>
    </source>
</evidence>
<proteinExistence type="predicted"/>
<dbReference type="AlphaFoldDB" id="A0A9P4H705"/>
<dbReference type="Proteomes" id="UP000799777">
    <property type="component" value="Unassembled WGS sequence"/>
</dbReference>
<feature type="domain" description="C2H2-type" evidence="2">
    <location>
        <begin position="2"/>
        <end position="33"/>
    </location>
</feature>
<organism evidence="3 4">
    <name type="scientific">Setomelanomma holmii</name>
    <dbReference type="NCBI Taxonomy" id="210430"/>
    <lineage>
        <taxon>Eukaryota</taxon>
        <taxon>Fungi</taxon>
        <taxon>Dikarya</taxon>
        <taxon>Ascomycota</taxon>
        <taxon>Pezizomycotina</taxon>
        <taxon>Dothideomycetes</taxon>
        <taxon>Pleosporomycetidae</taxon>
        <taxon>Pleosporales</taxon>
        <taxon>Pleosporineae</taxon>
        <taxon>Phaeosphaeriaceae</taxon>
        <taxon>Setomelanomma</taxon>
    </lineage>
</organism>
<dbReference type="OrthoDB" id="2687452at2759"/>